<evidence type="ECO:0000256" key="1">
    <source>
        <dbReference type="SAM" id="MobiDB-lite"/>
    </source>
</evidence>
<dbReference type="STRING" id="69293.ENSGACP00000007219"/>
<feature type="region of interest" description="Disordered" evidence="1">
    <location>
        <begin position="75"/>
        <end position="101"/>
    </location>
</feature>
<accession>G3NPF5</accession>
<dbReference type="AlphaFoldDB" id="G3NPF5"/>
<dbReference type="Ensembl" id="ENSGACT00000007237.1">
    <property type="protein sequence ID" value="ENSGACP00000007219.1"/>
    <property type="gene ID" value="ENSGACG00000005470.1"/>
</dbReference>
<dbReference type="InParanoid" id="G3NPF5"/>
<dbReference type="Bgee" id="ENSGACG00000005470">
    <property type="expression patterns" value="Expressed in mesonephros"/>
</dbReference>
<proteinExistence type="predicted"/>
<reference evidence="2" key="2">
    <citation type="submission" date="2024-04" db="UniProtKB">
        <authorList>
            <consortium name="Ensembl"/>
        </authorList>
    </citation>
    <scope>IDENTIFICATION</scope>
</reference>
<sequence>LNLTYSQRDYPIAPLTQRCLLQVTFRPRLPDQDIQEEALRLLRRVELHRLEEQERSRHAEQEALKAVPVVTAKGKKAPVIPKTDQPAESPNPAELRPWSERQEEARASLLHSFTGRYSESTVPCFVSDGDPPEDDPQAQPAWSAFNTLHLRLQCPAVQP</sequence>
<reference evidence="2" key="1">
    <citation type="submission" date="2006-01" db="EMBL/GenBank/DDBJ databases">
        <authorList>
            <person name="Lindblad-Toh K."/>
            <person name="Mauceli E."/>
            <person name="Grabherr M."/>
            <person name="Chang J.L."/>
            <person name="Lander E.S."/>
        </authorList>
    </citation>
    <scope>NUCLEOTIDE SEQUENCE [LARGE SCALE GENOMIC DNA]</scope>
</reference>
<dbReference type="eggNOG" id="ENOG502STXC">
    <property type="taxonomic scope" value="Eukaryota"/>
</dbReference>
<protein>
    <submittedName>
        <fullName evidence="2">Uncharacterized protein</fullName>
    </submittedName>
</protein>
<evidence type="ECO:0000313" key="2">
    <source>
        <dbReference type="Ensembl" id="ENSGACP00000007219.1"/>
    </source>
</evidence>
<name>G3NPF5_GASAC</name>
<organism evidence="2">
    <name type="scientific">Gasterosteus aculeatus</name>
    <name type="common">Three-spined stickleback</name>
    <dbReference type="NCBI Taxonomy" id="69293"/>
    <lineage>
        <taxon>Eukaryota</taxon>
        <taxon>Metazoa</taxon>
        <taxon>Chordata</taxon>
        <taxon>Craniata</taxon>
        <taxon>Vertebrata</taxon>
        <taxon>Euteleostomi</taxon>
        <taxon>Actinopterygii</taxon>
        <taxon>Neopterygii</taxon>
        <taxon>Teleostei</taxon>
        <taxon>Neoteleostei</taxon>
        <taxon>Acanthomorphata</taxon>
        <taxon>Eupercaria</taxon>
        <taxon>Perciformes</taxon>
        <taxon>Cottioidei</taxon>
        <taxon>Gasterosteales</taxon>
        <taxon>Gasterosteidae</taxon>
        <taxon>Gasterosteus</taxon>
    </lineage>
</organism>